<accession>A0A2N0NK30</accession>
<organism evidence="1 2">
    <name type="scientific">Rhizophagus irregularis</name>
    <dbReference type="NCBI Taxonomy" id="588596"/>
    <lineage>
        <taxon>Eukaryota</taxon>
        <taxon>Fungi</taxon>
        <taxon>Fungi incertae sedis</taxon>
        <taxon>Mucoromycota</taxon>
        <taxon>Glomeromycotina</taxon>
        <taxon>Glomeromycetes</taxon>
        <taxon>Glomerales</taxon>
        <taxon>Glomeraceae</taxon>
        <taxon>Rhizophagus</taxon>
    </lineage>
</organism>
<dbReference type="AlphaFoldDB" id="A0A2N0NK30"/>
<name>A0A2N0NK30_9GLOM</name>
<dbReference type="Proteomes" id="UP000232722">
    <property type="component" value="Unassembled WGS sequence"/>
</dbReference>
<protein>
    <submittedName>
        <fullName evidence="1">Uncharacterized protein</fullName>
    </submittedName>
</protein>
<reference evidence="1 2" key="2">
    <citation type="submission" date="2017-09" db="EMBL/GenBank/DDBJ databases">
        <title>Extensive intraspecific genome diversity in a model arbuscular mycorrhizal fungus.</title>
        <authorList>
            <person name="Chen E.C."/>
            <person name="Morin E."/>
            <person name="Beaudet D."/>
            <person name="Noel J."/>
            <person name="Ndikumana S."/>
            <person name="Charron P."/>
            <person name="St-Onge C."/>
            <person name="Giorgi J."/>
            <person name="Grigoriev I.V."/>
            <person name="Roux C."/>
            <person name="Martin F.M."/>
            <person name="Corradi N."/>
        </authorList>
    </citation>
    <scope>NUCLEOTIDE SEQUENCE [LARGE SCALE GENOMIC DNA]</scope>
    <source>
        <strain evidence="1 2">A5</strain>
    </source>
</reference>
<dbReference type="EMBL" id="LLXJ01005369">
    <property type="protein sequence ID" value="PKB94923.1"/>
    <property type="molecule type" value="Genomic_DNA"/>
</dbReference>
<gene>
    <name evidence="1" type="ORF">RhiirA5_437756</name>
</gene>
<evidence type="ECO:0000313" key="2">
    <source>
        <dbReference type="Proteomes" id="UP000232722"/>
    </source>
</evidence>
<reference evidence="1 2" key="1">
    <citation type="submission" date="2016-04" db="EMBL/GenBank/DDBJ databases">
        <title>Genome analyses suggest a sexual origin of heterokaryosis in a supposedly ancient asexual fungus.</title>
        <authorList>
            <person name="Ropars J."/>
            <person name="Sedzielewska K."/>
            <person name="Noel J."/>
            <person name="Charron P."/>
            <person name="Farinelli L."/>
            <person name="Marton T."/>
            <person name="Kruger M."/>
            <person name="Pelin A."/>
            <person name="Brachmann A."/>
            <person name="Corradi N."/>
        </authorList>
    </citation>
    <scope>NUCLEOTIDE SEQUENCE [LARGE SCALE GENOMIC DNA]</scope>
    <source>
        <strain evidence="1 2">A5</strain>
    </source>
</reference>
<evidence type="ECO:0000313" key="1">
    <source>
        <dbReference type="EMBL" id="PKB94923.1"/>
    </source>
</evidence>
<comment type="caution">
    <text evidence="1">The sequence shown here is derived from an EMBL/GenBank/DDBJ whole genome shotgun (WGS) entry which is preliminary data.</text>
</comment>
<proteinExistence type="predicted"/>
<sequence>MFRSTFSHQLNLFLLQKPSAKSFSPPKSILTQPQPSSTTIAPAPTLLHSSSLLSPSAPPFTPISSTQDEINDFKNSRVVIKVNWTSLLAISNNSLASLVVLPWSKLMIQLLLFNFLFEILSP</sequence>